<comment type="subcellular location">
    <subcellularLocation>
        <location evidence="1">Cytoplasm</location>
    </subcellularLocation>
</comment>
<organism evidence="16 17">
    <name type="scientific">Rossellomorea pakistanensis</name>
    <dbReference type="NCBI Taxonomy" id="992288"/>
    <lineage>
        <taxon>Bacteria</taxon>
        <taxon>Bacillati</taxon>
        <taxon>Bacillota</taxon>
        <taxon>Bacilli</taxon>
        <taxon>Bacillales</taxon>
        <taxon>Bacillaceae</taxon>
        <taxon>Rossellomorea</taxon>
    </lineage>
</organism>
<evidence type="ECO:0000256" key="3">
    <source>
        <dbReference type="ARBA" id="ARBA00022553"/>
    </source>
</evidence>
<dbReference type="InterPro" id="IPR011006">
    <property type="entry name" value="CheY-like_superfamily"/>
</dbReference>
<keyword evidence="5" id="KW-0805">Transcription regulation</keyword>
<evidence type="ECO:0000313" key="16">
    <source>
        <dbReference type="EMBL" id="MBM7585963.1"/>
    </source>
</evidence>
<dbReference type="PANTHER" id="PTHR48111">
    <property type="entry name" value="REGULATOR OF RPOS"/>
    <property type="match status" value="1"/>
</dbReference>
<dbReference type="PROSITE" id="PS51755">
    <property type="entry name" value="OMPR_PHOB"/>
    <property type="match status" value="1"/>
</dbReference>
<comment type="function">
    <text evidence="10">Member of the two-component regulatory system HssS/HssR involved in intracellular heme homeostasis and tempering of staphylococcal virulence. Phosphorylated HssR binds to a direct repeat sequence within hrtAB promoter and activates the expression of hrtAB, an efflux pump, in response to extracellular heme, hemin, hemoglobin or blood.</text>
</comment>
<gene>
    <name evidence="16" type="ORF">JOC86_002505</name>
</gene>
<keyword evidence="7 13" id="KW-0238">DNA-binding</keyword>
<name>A0ABS2NDM2_9BACI</name>
<dbReference type="GO" id="GO:0003677">
    <property type="term" value="F:DNA binding"/>
    <property type="evidence" value="ECO:0007669"/>
    <property type="project" value="UniProtKB-KW"/>
</dbReference>
<dbReference type="Gene3D" id="6.10.250.690">
    <property type="match status" value="1"/>
</dbReference>
<dbReference type="PROSITE" id="PS50110">
    <property type="entry name" value="RESPONSE_REGULATORY"/>
    <property type="match status" value="1"/>
</dbReference>
<keyword evidence="8" id="KW-0010">Activator</keyword>
<comment type="caution">
    <text evidence="16">The sequence shown here is derived from an EMBL/GenBank/DDBJ whole genome shotgun (WGS) entry which is preliminary data.</text>
</comment>
<dbReference type="PANTHER" id="PTHR48111:SF49">
    <property type="entry name" value="HEME RESPONSE REGULATOR HSSR"/>
    <property type="match status" value="1"/>
</dbReference>
<accession>A0ABS2NDM2</accession>
<evidence type="ECO:0000259" key="14">
    <source>
        <dbReference type="PROSITE" id="PS50110"/>
    </source>
</evidence>
<dbReference type="Gene3D" id="1.10.10.10">
    <property type="entry name" value="Winged helix-like DNA-binding domain superfamily/Winged helix DNA-binding domain"/>
    <property type="match status" value="1"/>
</dbReference>
<keyword evidence="6" id="KW-0843">Virulence</keyword>
<reference evidence="16 17" key="1">
    <citation type="submission" date="2021-01" db="EMBL/GenBank/DDBJ databases">
        <title>Genomic Encyclopedia of Type Strains, Phase IV (KMG-IV): sequencing the most valuable type-strain genomes for metagenomic binning, comparative biology and taxonomic classification.</title>
        <authorList>
            <person name="Goeker M."/>
        </authorList>
    </citation>
    <scope>NUCLEOTIDE SEQUENCE [LARGE SCALE GENOMIC DNA]</scope>
    <source>
        <strain evidence="16 17">DSM 24834</strain>
    </source>
</reference>
<evidence type="ECO:0000256" key="4">
    <source>
        <dbReference type="ARBA" id="ARBA00023012"/>
    </source>
</evidence>
<dbReference type="Proteomes" id="UP001646157">
    <property type="component" value="Unassembled WGS sequence"/>
</dbReference>
<evidence type="ECO:0000256" key="1">
    <source>
        <dbReference type="ARBA" id="ARBA00004496"/>
    </source>
</evidence>
<evidence type="ECO:0000256" key="6">
    <source>
        <dbReference type="ARBA" id="ARBA00023026"/>
    </source>
</evidence>
<dbReference type="EMBL" id="JAFBDZ010000002">
    <property type="protein sequence ID" value="MBM7585963.1"/>
    <property type="molecule type" value="Genomic_DNA"/>
</dbReference>
<keyword evidence="2" id="KW-0963">Cytoplasm</keyword>
<keyword evidence="3 12" id="KW-0597">Phosphoprotein</keyword>
<evidence type="ECO:0000256" key="11">
    <source>
        <dbReference type="ARBA" id="ARBA00039976"/>
    </source>
</evidence>
<evidence type="ECO:0000256" key="7">
    <source>
        <dbReference type="ARBA" id="ARBA00023125"/>
    </source>
</evidence>
<evidence type="ECO:0000256" key="5">
    <source>
        <dbReference type="ARBA" id="ARBA00023015"/>
    </source>
</evidence>
<feature type="DNA-binding region" description="OmpR/PhoB-type" evidence="13">
    <location>
        <begin position="124"/>
        <end position="222"/>
    </location>
</feature>
<evidence type="ECO:0000313" key="17">
    <source>
        <dbReference type="Proteomes" id="UP001646157"/>
    </source>
</evidence>
<feature type="domain" description="Response regulatory" evidence="14">
    <location>
        <begin position="3"/>
        <end position="116"/>
    </location>
</feature>
<proteinExistence type="predicted"/>
<dbReference type="CDD" id="cd00383">
    <property type="entry name" value="trans_reg_C"/>
    <property type="match status" value="1"/>
</dbReference>
<keyword evidence="4" id="KW-0902">Two-component regulatory system</keyword>
<sequence>MKNILVVDDDQHVRHIVRDLLAKEGYHVLEAEEGITALDLLQKEDCNLAIVDIMMPHMDGYHLTEEIRRDYDIPVILLTSKGELEDKEKGFSSGTDDYVVKPFEPKELLFRVNAILRRYGMVHESSIKLGDLYIDKKSYEVKVNDKTYILPLKEFELLALLASHLNQVFSRELIIEKVWGLDYEGDDRTVDVHIKRLRGRFSSYQHCFSIKTVRGVGYCMELNENEKPLL</sequence>
<dbReference type="SMART" id="SM00448">
    <property type="entry name" value="REC"/>
    <property type="match status" value="1"/>
</dbReference>
<evidence type="ECO:0000256" key="10">
    <source>
        <dbReference type="ARBA" id="ARBA00037471"/>
    </source>
</evidence>
<dbReference type="Pfam" id="PF00072">
    <property type="entry name" value="Response_reg"/>
    <property type="match status" value="1"/>
</dbReference>
<dbReference type="InterPro" id="IPR001789">
    <property type="entry name" value="Sig_transdc_resp-reg_receiver"/>
</dbReference>
<evidence type="ECO:0000256" key="2">
    <source>
        <dbReference type="ARBA" id="ARBA00022490"/>
    </source>
</evidence>
<dbReference type="SMART" id="SM00862">
    <property type="entry name" value="Trans_reg_C"/>
    <property type="match status" value="1"/>
</dbReference>
<dbReference type="Gene3D" id="3.40.50.2300">
    <property type="match status" value="1"/>
</dbReference>
<evidence type="ECO:0000259" key="15">
    <source>
        <dbReference type="PROSITE" id="PS51755"/>
    </source>
</evidence>
<dbReference type="SUPFAM" id="SSF52172">
    <property type="entry name" value="CheY-like"/>
    <property type="match status" value="1"/>
</dbReference>
<dbReference type="InterPro" id="IPR039420">
    <property type="entry name" value="WalR-like"/>
</dbReference>
<evidence type="ECO:0000256" key="9">
    <source>
        <dbReference type="ARBA" id="ARBA00023163"/>
    </source>
</evidence>
<keyword evidence="9" id="KW-0804">Transcription</keyword>
<dbReference type="InterPro" id="IPR001867">
    <property type="entry name" value="OmpR/PhoB-type_DNA-bd"/>
</dbReference>
<protein>
    <recommendedName>
        <fullName evidence="11">Heme response regulator HssR</fullName>
    </recommendedName>
</protein>
<dbReference type="Pfam" id="PF00486">
    <property type="entry name" value="Trans_reg_C"/>
    <property type="match status" value="1"/>
</dbReference>
<feature type="domain" description="OmpR/PhoB-type" evidence="15">
    <location>
        <begin position="124"/>
        <end position="222"/>
    </location>
</feature>
<evidence type="ECO:0000256" key="12">
    <source>
        <dbReference type="PROSITE-ProRule" id="PRU00169"/>
    </source>
</evidence>
<dbReference type="RefSeq" id="WP_205172908.1">
    <property type="nucleotide sequence ID" value="NZ_JAFBDZ010000002.1"/>
</dbReference>
<keyword evidence="17" id="KW-1185">Reference proteome</keyword>
<evidence type="ECO:0000256" key="8">
    <source>
        <dbReference type="ARBA" id="ARBA00023159"/>
    </source>
</evidence>
<evidence type="ECO:0000256" key="13">
    <source>
        <dbReference type="PROSITE-ProRule" id="PRU01091"/>
    </source>
</evidence>
<feature type="modified residue" description="4-aspartylphosphate" evidence="12">
    <location>
        <position position="52"/>
    </location>
</feature>
<dbReference type="CDD" id="cd17574">
    <property type="entry name" value="REC_OmpR"/>
    <property type="match status" value="1"/>
</dbReference>
<dbReference type="InterPro" id="IPR036388">
    <property type="entry name" value="WH-like_DNA-bd_sf"/>
</dbReference>